<dbReference type="InterPro" id="IPR036390">
    <property type="entry name" value="WH_DNA-bd_sf"/>
</dbReference>
<feature type="domain" description="HTH marR-type" evidence="1">
    <location>
        <begin position="4"/>
        <end position="147"/>
    </location>
</feature>
<dbReference type="Gene3D" id="1.10.10.10">
    <property type="entry name" value="Winged helix-like DNA-binding domain superfamily/Winged helix DNA-binding domain"/>
    <property type="match status" value="1"/>
</dbReference>
<gene>
    <name evidence="2" type="ORF">ACFPFM_08800</name>
</gene>
<dbReference type="InterPro" id="IPR039422">
    <property type="entry name" value="MarR/SlyA-like"/>
</dbReference>
<dbReference type="PROSITE" id="PS50995">
    <property type="entry name" value="HTH_MARR_2"/>
    <property type="match status" value="1"/>
</dbReference>
<reference evidence="3" key="1">
    <citation type="journal article" date="2019" name="Int. J. Syst. Evol. Microbiol.">
        <title>The Global Catalogue of Microorganisms (GCM) 10K type strain sequencing project: providing services to taxonomists for standard genome sequencing and annotation.</title>
        <authorList>
            <consortium name="The Broad Institute Genomics Platform"/>
            <consortium name="The Broad Institute Genome Sequencing Center for Infectious Disease"/>
            <person name="Wu L."/>
            <person name="Ma J."/>
        </authorList>
    </citation>
    <scope>NUCLEOTIDE SEQUENCE [LARGE SCALE GENOMIC DNA]</scope>
    <source>
        <strain evidence="3">KCTC 12848</strain>
    </source>
</reference>
<dbReference type="InterPro" id="IPR000835">
    <property type="entry name" value="HTH_MarR-typ"/>
</dbReference>
<organism evidence="2 3">
    <name type="scientific">Saccharothrix xinjiangensis</name>
    <dbReference type="NCBI Taxonomy" id="204798"/>
    <lineage>
        <taxon>Bacteria</taxon>
        <taxon>Bacillati</taxon>
        <taxon>Actinomycetota</taxon>
        <taxon>Actinomycetes</taxon>
        <taxon>Pseudonocardiales</taxon>
        <taxon>Pseudonocardiaceae</taxon>
        <taxon>Saccharothrix</taxon>
    </lineage>
</organism>
<dbReference type="Pfam" id="PF12802">
    <property type="entry name" value="MarR_2"/>
    <property type="match status" value="1"/>
</dbReference>
<protein>
    <submittedName>
        <fullName evidence="2">MarR family winged helix-turn-helix transcriptional regulator</fullName>
    </submittedName>
</protein>
<evidence type="ECO:0000259" key="1">
    <source>
        <dbReference type="PROSITE" id="PS50995"/>
    </source>
</evidence>
<evidence type="ECO:0000313" key="3">
    <source>
        <dbReference type="Proteomes" id="UP001595833"/>
    </source>
</evidence>
<dbReference type="InterPro" id="IPR036388">
    <property type="entry name" value="WH-like_DNA-bd_sf"/>
</dbReference>
<dbReference type="Proteomes" id="UP001595833">
    <property type="component" value="Unassembled WGS sequence"/>
</dbReference>
<dbReference type="EMBL" id="JBHSJB010000007">
    <property type="protein sequence ID" value="MFC5053855.1"/>
    <property type="molecule type" value="Genomic_DNA"/>
</dbReference>
<name>A0ABV9XU35_9PSEU</name>
<proteinExistence type="predicted"/>
<evidence type="ECO:0000313" key="2">
    <source>
        <dbReference type="EMBL" id="MFC5053855.1"/>
    </source>
</evidence>
<keyword evidence="3" id="KW-1185">Reference proteome</keyword>
<dbReference type="PANTHER" id="PTHR33164">
    <property type="entry name" value="TRANSCRIPTIONAL REGULATOR, MARR FAMILY"/>
    <property type="match status" value="1"/>
</dbReference>
<accession>A0ABV9XU35</accession>
<dbReference type="PANTHER" id="PTHR33164:SF57">
    <property type="entry name" value="MARR-FAMILY TRANSCRIPTIONAL REGULATOR"/>
    <property type="match status" value="1"/>
</dbReference>
<dbReference type="SUPFAM" id="SSF46785">
    <property type="entry name" value="Winged helix' DNA-binding domain"/>
    <property type="match status" value="1"/>
</dbReference>
<dbReference type="RefSeq" id="WP_344036729.1">
    <property type="nucleotide sequence ID" value="NZ_BAAAKE010000005.1"/>
</dbReference>
<dbReference type="SMART" id="SM00347">
    <property type="entry name" value="HTH_MARR"/>
    <property type="match status" value="1"/>
</dbReference>
<comment type="caution">
    <text evidence="2">The sequence shown here is derived from an EMBL/GenBank/DDBJ whole genome shotgun (WGS) entry which is preliminary data.</text>
</comment>
<sequence length="152" mass="16376">MPSSPDLTLLFTALAASCDAAVRARMTDAGHDEVRTVHGYVFQHLLVGPVRVTDLADLLGMTAQGASKVVAEMERVGYAVRRPDPHDSRVRLVEMTPRGHEAVEAGRSARAAVTAELLADLGDDAAPVVRALHEMAERTGALRDLMSRKLRP</sequence>